<evidence type="ECO:0000313" key="11">
    <source>
        <dbReference type="EMBL" id="MBK1633670.1"/>
    </source>
</evidence>
<dbReference type="Gene3D" id="3.30.479.10">
    <property type="entry name" value="6-pyruvoyl tetrahydropterin synthase/QueD"/>
    <property type="match status" value="3"/>
</dbReference>
<dbReference type="InterPro" id="IPR038418">
    <property type="entry name" value="6-PTP_synth/QueD_sf"/>
</dbReference>
<keyword evidence="8" id="KW-0456">Lyase</keyword>
<dbReference type="PANTHER" id="PTHR12589">
    <property type="entry name" value="PYRUVOYL TETRAHYDROBIOPTERIN SYNTHASE"/>
    <property type="match status" value="1"/>
</dbReference>
<comment type="catalytic activity">
    <reaction evidence="10">
        <text>7,8-dihydroneopterin 3'-triphosphate + H2O = 6-carboxy-5,6,7,8-tetrahydropterin + triphosphate + acetaldehyde + 2 H(+)</text>
        <dbReference type="Rhea" id="RHEA:27966"/>
        <dbReference type="ChEBI" id="CHEBI:15343"/>
        <dbReference type="ChEBI" id="CHEBI:15377"/>
        <dbReference type="ChEBI" id="CHEBI:15378"/>
        <dbReference type="ChEBI" id="CHEBI:18036"/>
        <dbReference type="ChEBI" id="CHEBI:58462"/>
        <dbReference type="ChEBI" id="CHEBI:61032"/>
        <dbReference type="EC" id="4.1.2.50"/>
    </reaction>
</comment>
<evidence type="ECO:0000256" key="6">
    <source>
        <dbReference type="ARBA" id="ARBA00022723"/>
    </source>
</evidence>
<comment type="caution">
    <text evidence="11">The sequence shown here is derived from an EMBL/GenBank/DDBJ whole genome shotgun (WGS) entry which is preliminary data.</text>
</comment>
<dbReference type="PANTHER" id="PTHR12589:SF7">
    <property type="entry name" value="6-PYRUVOYL TETRAHYDROBIOPTERIN SYNTHASE"/>
    <property type="match status" value="1"/>
</dbReference>
<reference evidence="11 12" key="1">
    <citation type="journal article" date="2020" name="Microorganisms">
        <title>Osmotic Adaptation and Compatible Solute Biosynthesis of Phototrophic Bacteria as Revealed from Genome Analyses.</title>
        <authorList>
            <person name="Imhoff J.F."/>
            <person name="Rahn T."/>
            <person name="Kunzel S."/>
            <person name="Keller A."/>
            <person name="Neulinger S.C."/>
        </authorList>
    </citation>
    <scope>NUCLEOTIDE SEQUENCE [LARGE SCALE GENOMIC DNA]</scope>
    <source>
        <strain evidence="11 12">DSM 6210</strain>
    </source>
</reference>
<dbReference type="RefSeq" id="WP_200242717.1">
    <property type="nucleotide sequence ID" value="NZ_NRRV01000105.1"/>
</dbReference>
<keyword evidence="7" id="KW-0862">Zinc</keyword>
<evidence type="ECO:0000256" key="5">
    <source>
        <dbReference type="ARBA" id="ARBA00018141"/>
    </source>
</evidence>
<evidence type="ECO:0000256" key="1">
    <source>
        <dbReference type="ARBA" id="ARBA00001947"/>
    </source>
</evidence>
<name>A0ABS1CP64_9GAMM</name>
<comment type="cofactor">
    <cofactor evidence="1">
        <name>Zn(2+)</name>
        <dbReference type="ChEBI" id="CHEBI:29105"/>
    </cofactor>
</comment>
<comment type="pathway">
    <text evidence="2">Purine metabolism; 7-cyano-7-deazaguanine biosynthesis.</text>
</comment>
<dbReference type="SUPFAM" id="SSF55620">
    <property type="entry name" value="Tetrahydrobiopterin biosynthesis enzymes-like"/>
    <property type="match status" value="3"/>
</dbReference>
<gene>
    <name evidence="11" type="ORF">CKO31_23585</name>
</gene>
<organism evidence="11 12">
    <name type="scientific">Thiohalocapsa halophila</name>
    <dbReference type="NCBI Taxonomy" id="69359"/>
    <lineage>
        <taxon>Bacteria</taxon>
        <taxon>Pseudomonadati</taxon>
        <taxon>Pseudomonadota</taxon>
        <taxon>Gammaproteobacteria</taxon>
        <taxon>Chromatiales</taxon>
        <taxon>Chromatiaceae</taxon>
        <taxon>Thiohalocapsa</taxon>
    </lineage>
</organism>
<evidence type="ECO:0000256" key="8">
    <source>
        <dbReference type="ARBA" id="ARBA00023239"/>
    </source>
</evidence>
<evidence type="ECO:0000256" key="7">
    <source>
        <dbReference type="ARBA" id="ARBA00022833"/>
    </source>
</evidence>
<evidence type="ECO:0000256" key="2">
    <source>
        <dbReference type="ARBA" id="ARBA00005061"/>
    </source>
</evidence>
<proteinExistence type="inferred from homology"/>
<dbReference type="EMBL" id="NRRV01000105">
    <property type="protein sequence ID" value="MBK1633670.1"/>
    <property type="molecule type" value="Genomic_DNA"/>
</dbReference>
<protein>
    <recommendedName>
        <fullName evidence="5">6-carboxy-5,6,7,8-tetrahydropterin synthase</fullName>
        <ecNumber evidence="4">4.1.2.50</ecNumber>
    </recommendedName>
    <alternativeName>
        <fullName evidence="9">Queuosine biosynthesis protein QueD</fullName>
    </alternativeName>
</protein>
<sequence>MTEQLFHIAAVPFEAALRVPVLPAGHRAARLHGHSYRARVRAALPVGWSPGPDGFAGGETDALVAALAEVVAPLDYADLNARLPVPTDENLARFVHAGLRDAGVPGVATVGLRSTEDTGADLAPDGHAHLWHRFRFEAAHQLPQVPAGHPCGRMHGHGFEVILHLDQDLAGGGTGPADMGVDFDAIAALWAPLHAELDHACLNDIPGLENPTSELLCRWLWARLKPAVPALSWVTVYETATAGCHFDGAHYRIWKELRFESALRLEQAPDGDRRRRLHGHSYLLRLHLSAPLDEVLGWTLDYGDVKALFKPVYERLDHHRLDTLTGPVGADPAGLARWIREQAAADLPWLERIDLQQTPGCGAVLCWGELGPALPA</sequence>
<dbReference type="EC" id="4.1.2.50" evidence="4"/>
<evidence type="ECO:0000256" key="3">
    <source>
        <dbReference type="ARBA" id="ARBA00008900"/>
    </source>
</evidence>
<evidence type="ECO:0000256" key="9">
    <source>
        <dbReference type="ARBA" id="ARBA00031449"/>
    </source>
</evidence>
<keyword evidence="6" id="KW-0479">Metal-binding</keyword>
<comment type="similarity">
    <text evidence="3">Belongs to the PTPS family. QueD subfamily.</text>
</comment>
<accession>A0ABS1CP64</accession>
<evidence type="ECO:0000313" key="12">
    <source>
        <dbReference type="Proteomes" id="UP000748752"/>
    </source>
</evidence>
<evidence type="ECO:0000256" key="4">
    <source>
        <dbReference type="ARBA" id="ARBA00012982"/>
    </source>
</evidence>
<dbReference type="Pfam" id="PF01242">
    <property type="entry name" value="PTPS"/>
    <property type="match status" value="3"/>
</dbReference>
<dbReference type="InterPro" id="IPR007115">
    <property type="entry name" value="6-PTP_synth/QueD"/>
</dbReference>
<keyword evidence="12" id="KW-1185">Reference proteome</keyword>
<dbReference type="Proteomes" id="UP000748752">
    <property type="component" value="Unassembled WGS sequence"/>
</dbReference>
<evidence type="ECO:0000256" key="10">
    <source>
        <dbReference type="ARBA" id="ARBA00048807"/>
    </source>
</evidence>